<name>A0AAJ7DZE9_9HYME</name>
<evidence type="ECO:0000256" key="3">
    <source>
        <dbReference type="ARBA" id="ARBA00022776"/>
    </source>
</evidence>
<evidence type="ECO:0000256" key="1">
    <source>
        <dbReference type="ARBA" id="ARBA00016067"/>
    </source>
</evidence>
<keyword evidence="9" id="KW-1185">Reference proteome</keyword>
<reference evidence="10" key="1">
    <citation type="submission" date="2025-08" db="UniProtKB">
        <authorList>
            <consortium name="RefSeq"/>
        </authorList>
    </citation>
    <scope>IDENTIFICATION</scope>
</reference>
<evidence type="ECO:0000313" key="9">
    <source>
        <dbReference type="Proteomes" id="UP000695007"/>
    </source>
</evidence>
<dbReference type="CTD" id="31835"/>
<evidence type="ECO:0000259" key="8">
    <source>
        <dbReference type="Pfam" id="PF12896"/>
    </source>
</evidence>
<dbReference type="GO" id="GO:0034399">
    <property type="term" value="C:nuclear periphery"/>
    <property type="evidence" value="ECO:0007669"/>
    <property type="project" value="TreeGrafter"/>
</dbReference>
<dbReference type="Gene3D" id="2.130.10.10">
    <property type="entry name" value="YVTN repeat-like/Quinoprotein amine dehydrogenase"/>
    <property type="match status" value="1"/>
</dbReference>
<dbReference type="Proteomes" id="UP000695007">
    <property type="component" value="Unplaced"/>
</dbReference>
<dbReference type="GeneID" id="105365540"/>
<keyword evidence="5" id="KW-0131">Cell cycle</keyword>
<feature type="domain" description="Anaphase-promoting complex subunit 4-like WD40" evidence="7">
    <location>
        <begin position="20"/>
        <end position="110"/>
    </location>
</feature>
<organism evidence="9 10">
    <name type="scientific">Ceratosolen solmsi marchali</name>
    <dbReference type="NCBI Taxonomy" id="326594"/>
    <lineage>
        <taxon>Eukaryota</taxon>
        <taxon>Metazoa</taxon>
        <taxon>Ecdysozoa</taxon>
        <taxon>Arthropoda</taxon>
        <taxon>Hexapoda</taxon>
        <taxon>Insecta</taxon>
        <taxon>Pterygota</taxon>
        <taxon>Neoptera</taxon>
        <taxon>Endopterygota</taxon>
        <taxon>Hymenoptera</taxon>
        <taxon>Apocrita</taxon>
        <taxon>Proctotrupomorpha</taxon>
        <taxon>Chalcidoidea</taxon>
        <taxon>Agaonidae</taxon>
        <taxon>Agaoninae</taxon>
        <taxon>Ceratosolen</taxon>
    </lineage>
</organism>
<gene>
    <name evidence="10" type="primary">LOC105365540</name>
</gene>
<dbReference type="GO" id="GO:0051301">
    <property type="term" value="P:cell division"/>
    <property type="evidence" value="ECO:0007669"/>
    <property type="project" value="UniProtKB-KW"/>
</dbReference>
<dbReference type="InterPro" id="IPR024789">
    <property type="entry name" value="APC4"/>
</dbReference>
<evidence type="ECO:0000256" key="2">
    <source>
        <dbReference type="ARBA" id="ARBA00022618"/>
    </source>
</evidence>
<keyword evidence="2" id="KW-0132">Cell division</keyword>
<accession>A0AAJ7DZE9</accession>
<dbReference type="GO" id="GO:0005680">
    <property type="term" value="C:anaphase-promoting complex"/>
    <property type="evidence" value="ECO:0007669"/>
    <property type="project" value="InterPro"/>
</dbReference>
<proteinExistence type="predicted"/>
<evidence type="ECO:0000313" key="10">
    <source>
        <dbReference type="RefSeq" id="XP_011502035.1"/>
    </source>
</evidence>
<keyword evidence="4" id="KW-0833">Ubl conjugation pathway</keyword>
<feature type="domain" description="Anaphase-promoting complex subunit 4 long" evidence="8">
    <location>
        <begin position="212"/>
        <end position="405"/>
    </location>
</feature>
<dbReference type="AlphaFoldDB" id="A0AAJ7DZE9"/>
<dbReference type="PANTHER" id="PTHR13260:SF0">
    <property type="entry name" value="ANAPHASE-PROMOTING COMPLEX SUBUNIT 4"/>
    <property type="match status" value="1"/>
</dbReference>
<evidence type="ECO:0000259" key="7">
    <source>
        <dbReference type="Pfam" id="PF12894"/>
    </source>
</evidence>
<evidence type="ECO:0000256" key="4">
    <source>
        <dbReference type="ARBA" id="ARBA00022786"/>
    </source>
</evidence>
<dbReference type="PANTHER" id="PTHR13260">
    <property type="entry name" value="ANAPHASE PROMOTING COMPLEX SUBUNIT 4 APC4"/>
    <property type="match status" value="1"/>
</dbReference>
<evidence type="ECO:0000256" key="5">
    <source>
        <dbReference type="ARBA" id="ARBA00023306"/>
    </source>
</evidence>
<dbReference type="Pfam" id="PF12896">
    <property type="entry name" value="ANAPC4"/>
    <property type="match status" value="1"/>
</dbReference>
<feature type="compositionally biased region" description="Acidic residues" evidence="6">
    <location>
        <begin position="689"/>
        <end position="709"/>
    </location>
</feature>
<protein>
    <recommendedName>
        <fullName evidence="1">Anaphase-promoting complex subunit 4</fullName>
    </recommendedName>
</protein>
<dbReference type="InterPro" id="IPR024790">
    <property type="entry name" value="APC4_long_dom"/>
</dbReference>
<evidence type="ECO:0000256" key="6">
    <source>
        <dbReference type="SAM" id="MobiDB-lite"/>
    </source>
</evidence>
<dbReference type="GO" id="GO:0031145">
    <property type="term" value="P:anaphase-promoting complex-dependent catabolic process"/>
    <property type="evidence" value="ECO:0007669"/>
    <property type="project" value="InterPro"/>
</dbReference>
<dbReference type="InterPro" id="IPR024977">
    <property type="entry name" value="Apc4-like_WD40_dom"/>
</dbReference>
<feature type="compositionally biased region" description="Polar residues" evidence="6">
    <location>
        <begin position="714"/>
        <end position="723"/>
    </location>
</feature>
<dbReference type="InterPro" id="IPR015943">
    <property type="entry name" value="WD40/YVTN_repeat-like_dom_sf"/>
</dbReference>
<dbReference type="KEGG" id="csol:105365540"/>
<sequence>MSGTIRQLEDRQLPNEVTLMHWSPNMDLLAIANSKGELALHRLTWQRVWLLNPFEEGDIITNIAWRPDGKLLAITYANSKSLYLVDIENKNVVHKSQLKSDEGCTYMAWLSLTPPVCSNANEKVCSSCTGDYLPPLPNLNRSFGQEPERKEFFSQTLDMLFLGQENGNIMMYIFGMFYCGMITIGNGPVLEISGGGGKALWASWKSSDSIVVVRLSCSLLQNSEAFLNVAQIQAHVEFLMDYLSRTLMAISEAWETILLEMDEKLAKYAADKPPGSVAADFLELLMVGVPTPDLVNFLLRDLTEKGLKKLGHSIDMCYSNIQKLVLKHLSSVGMALIYHLAEMRGMVRFGGAYEALGLRDEAPITNALSAAQSLLEIQQVIDHNMRDYKAFIRWLYTIILRLNDERVPSEMSRVSQQDLTYIAEFLRGFDKIELNASKRKGVNLEKLGQYLRQDPLQTCFSPEGSEWASMLVENRCLQNHPLIIKQDFEGSLLQAHLTLIETVNQVFVCAYQDLTQHFKQKVMPLLSVTSTLCSQIVTTDGNLMIAVPNTDHKILQLFKINFTSMSDDLNSKTIKIDIGNKQAPSTPSKKSEDQRVSDLQFYSQEFLSLLILNQENNTSCLIQLPMNHARFNDEQNIKPDFIINLNDVTDPNLSKPFQDISPRQLTVSGPRKVAAILSENKRKIRLLETEVDPEEDDDDDDEQVGDDSMMDITPGSTASTSRA</sequence>
<dbReference type="Pfam" id="PF12894">
    <property type="entry name" value="ANAPC4_WD40"/>
    <property type="match status" value="1"/>
</dbReference>
<dbReference type="RefSeq" id="XP_011502035.1">
    <property type="nucleotide sequence ID" value="XM_011503733.1"/>
</dbReference>
<feature type="region of interest" description="Disordered" evidence="6">
    <location>
        <begin position="686"/>
        <end position="723"/>
    </location>
</feature>
<dbReference type="SUPFAM" id="SSF69322">
    <property type="entry name" value="Tricorn protease domain 2"/>
    <property type="match status" value="1"/>
</dbReference>
<dbReference type="GO" id="GO:0070979">
    <property type="term" value="P:protein K11-linked ubiquitination"/>
    <property type="evidence" value="ECO:0007669"/>
    <property type="project" value="TreeGrafter"/>
</dbReference>
<keyword evidence="3" id="KW-0498">Mitosis</keyword>